<dbReference type="GO" id="GO:0000422">
    <property type="term" value="P:autophagy of mitochondrion"/>
    <property type="evidence" value="ECO:0007669"/>
    <property type="project" value="TreeGrafter"/>
</dbReference>
<feature type="compositionally biased region" description="Basic and acidic residues" evidence="14">
    <location>
        <begin position="365"/>
        <end position="375"/>
    </location>
</feature>
<comment type="subcellular location">
    <subcellularLocation>
        <location evidence="1">Endoplasmic reticulum membrane</location>
        <topology evidence="1">Peripheral membrane protein</topology>
    </subcellularLocation>
    <subcellularLocation>
        <location evidence="2">Preautophagosomal structure membrane</location>
        <topology evidence="2">Peripheral membrane protein</topology>
    </subcellularLocation>
</comment>
<dbReference type="Proteomes" id="UP000234275">
    <property type="component" value="Unassembled WGS sequence"/>
</dbReference>
<comment type="function">
    <text evidence="13">Lipid transfer protein required for autophagosome completion and peroxisome degradation. Tethers the edge of the isolation membrane (IM) to the endoplasmic reticulum (ER) and mediates direct lipid transfer from ER to IM for IM expansion. ATG2 binds to the ER exit site (ERES), which is the membrane source for autophagosome formation, using basic residues in its N-terminal region (NR) and to the expanding edge of the IM through its C-terminal region. The latter binding is assisted by an ATG18-PtdIns3P interaction. ATG2 then extracts phospholipids from the membrane source using its NR and transfers them to ATG9 to the IM through its predicted beta-sheet-rich structure for membrane expansion.</text>
</comment>
<feature type="compositionally biased region" description="Basic and acidic residues" evidence="14">
    <location>
        <begin position="677"/>
        <end position="694"/>
    </location>
</feature>
<comment type="catalytic activity">
    <reaction evidence="10">
        <text>a 1,2-diacyl-sn-glycero-3-phospho-L-serine(in) = a 1,2-diacyl-sn-glycero-3-phospho-L-serine(out)</text>
        <dbReference type="Rhea" id="RHEA:38663"/>
        <dbReference type="ChEBI" id="CHEBI:57262"/>
    </reaction>
</comment>
<sequence>MAYFLPSFFQKRLLRYALSRLELVDTEALDLDSLGIRWGQRSTVELRDIGLRLEKLASLLHLPPSSKLLSARVRYLQITVPADIYSSGIICQASGIDVHLRLPSEETSHGQSTEQAKSPSAGDGDLSLDPILPNPTDLAQSFLEAEPKEEKEELQAAISSRSQVLQRPSSSFSSDDEDELGLGSEGVSLPSFVAGFIKGVVERLQVQIDDISVRVELETKQDGPLKRQPEDRPDSISGLLSIRQIKVNAVSASGSDEALSSAGKRLISLSDLNLALVSEPIVFSNYARFTEPPLSPSTPVQPKSSQSPSRAPSPSPAVPSSSNSTLDLSRSTIFDRPPQDVALSRIPDHGDTPEMEGSVYTYDGRFSDADTDENRSYGYLEDSQNLSDDDKLLDNPAYLDSVINSQFQDDDLEGSGNVHPKGSQHDLSSRETPRPQSPDLSPSGSASQHSSTRQALVPFGQQQARHSNVSPSGSDHYHLEGPGATQKALPERAFEDSPQHDHHESPPRTSGPPSEADSTDSASGSFHDADLSESKLFSNEEAQSMYMSAISQGSTTRSFMPNIPGAWDSPESTIIKDTSAQHPLQAAGDDKHAGYHNDDQDDASIATPKLTAQAVPPLPREHSLDDSSQAPSETEQDFLKSSQALNKPADIAKTFFNVDKILIWIPSANDNEELLDPEGRTGDNLKESTARQRDHGFEDDLIASRAHTSLRFRGDSMGSSLHSEIAESRYPHRAEKDERDINSSGEQNDIAVEIFSAELQFDIAIGWLVVKFGQRVLHAFSQDEGVVPAKKKTNNEEQGRQALRLALQKLSIKFVEHVPGHAYPSEDSQLHSPTFFSLLREDIVLQTTAAGLKAHYSTENDKTKLRLDVTKFTLGFASEDLLSFSEDLKMRESTRDVFSPTHGDLSISLSKSPDSAHVNITTLPLLLNVNVQRLEEVVGWFGGLSTILDLGSSISSMSAAKGPKKETPKRVRGVRFEASSPPPPEVSPDDSVPWKVNARVGGIAVDVAGETHYLKLRSTAVKIVSRSEGIAVQIDKAKLSGPLPLDDTRDAPAKVNLSNIRVEYLYAPKETDLDRLLSLITPSKDKYDEDDDIMLDTLFRQRRQGSVLRTTVGGIKAAVTRTNDLEAFLQLGEELSRLSTVAKYLPEDDRPGLLTLTLIRDLEVQVHVGGKVGELTARLANAEAAYISIPSLVAAKLGSMTVVRNGQEELVGEALPPNMDQSSVSQTEHPILMARFIADEMEPTFKVKLHRLRVEYTLSSVVAFLGLSEEMTTGDVAANMANSLANLTELQPSHHDKRPVNEGPPKAPSKPTKLAVALRDCIVGLNPRGTDAKGLVVLTNANFSGTIHDDISSEATLDLRKASIMLIDDTKNVGLADPHIRRSSGLQSDQVQTLTDLGFVSVCSISSATATLKIVRLSDDGTKSLDVELRDDLLILETCADSTQTLISIVNGLQPPTPPSVAVKYRTEVLPIQDMLASFSGDAFTMDPIPEAEETSEIGDHPTEQALSKDPIEDELEYVSDFYPVKPAPEPGSSHEGMGSSSNELLDSFHSQYYVSSSVSDLELKEDHFAQQSAVGGTAHRWDSAENTYGLSDDSKLQRSPLRIRVRDAHVIWNLFDGYDWQRTRDTISRAVKDVEKKATERRARTGSRTSPGFEEEEESVIGDCLFNSIYIGIPANKDPRELRGDINRNIDDMISETGSYATTTTVTGATARQGQPQSRRKLRLSRSKYHKMTFELKGICADLVVFPPDSGETQSSLDVRVKDLEIFDHVPTSTWKKLATYMHEAGEKESGTSMIHLEILTVRPVPELAAAEIVLKATILPLRLHVDQDALDFICRFFEFRDDSAPAPSAPEDIPFLQRVEINAVPVRLDFKPKRVDYAGLRSGRTTEFMNFFVLDGADMVMRHVIIYGVSGFDKMGQTLNDIWMPDIKRNQLPGVIAGLAPIRSLVNVGGGVKDLVVVPMREYRKDGRIVRSIQKGAVSFAKTTSNELVKLGAKLAIGTQTVLQGAEDLLTTQRAPLATPEEDMIDEEEAKKISLYADQPVGVVQGLRGAFKGLERDLILARDAIVAVPGEVVESGSAKAAAKAVWKRAPTVVLRPAIGVSKAVGQTLLGAGNTLDPSNRRKMEDKYKRH</sequence>
<feature type="compositionally biased region" description="Basic and acidic residues" evidence="14">
    <location>
        <begin position="423"/>
        <end position="433"/>
    </location>
</feature>
<keyword evidence="16" id="KW-1185">Reference proteome</keyword>
<protein>
    <recommendedName>
        <fullName evidence="4">Autophagy-related protein 2</fullName>
    </recommendedName>
</protein>
<comment type="caution">
    <text evidence="15">The sequence shown here is derived from an EMBL/GenBank/DDBJ whole genome shotgun (WGS) entry which is preliminary data.</text>
</comment>
<dbReference type="GO" id="GO:0061908">
    <property type="term" value="C:phagophore"/>
    <property type="evidence" value="ECO:0007669"/>
    <property type="project" value="TreeGrafter"/>
</dbReference>
<evidence type="ECO:0000256" key="11">
    <source>
        <dbReference type="ARBA" id="ARBA00024615"/>
    </source>
</evidence>
<dbReference type="GeneID" id="36561730"/>
<dbReference type="OrthoDB" id="18982at2759"/>
<evidence type="ECO:0000256" key="13">
    <source>
        <dbReference type="ARBA" id="ARBA00025269"/>
    </source>
</evidence>
<evidence type="ECO:0000256" key="8">
    <source>
        <dbReference type="ARBA" id="ARBA00023055"/>
    </source>
</evidence>
<feature type="compositionally biased region" description="Polar residues" evidence="14">
    <location>
        <begin position="157"/>
        <end position="168"/>
    </location>
</feature>
<dbReference type="PANTHER" id="PTHR13190:SF1">
    <property type="entry name" value="AUTOPHAGY-RELATED 2, ISOFORM A"/>
    <property type="match status" value="1"/>
</dbReference>
<comment type="similarity">
    <text evidence="3">Belongs to the ATG2 family.</text>
</comment>
<evidence type="ECO:0000313" key="16">
    <source>
        <dbReference type="Proteomes" id="UP000234275"/>
    </source>
</evidence>
<feature type="region of interest" description="Disordered" evidence="14">
    <location>
        <begin position="105"/>
        <end position="130"/>
    </location>
</feature>
<proteinExistence type="inferred from homology"/>
<feature type="compositionally biased region" description="Basic and acidic residues" evidence="14">
    <location>
        <begin position="489"/>
        <end position="506"/>
    </location>
</feature>
<dbReference type="PANTHER" id="PTHR13190">
    <property type="entry name" value="AUTOPHAGY-RELATED 2, ISOFORM A"/>
    <property type="match status" value="1"/>
</dbReference>
<feature type="region of interest" description="Disordered" evidence="14">
    <location>
        <begin position="956"/>
        <end position="992"/>
    </location>
</feature>
<reference evidence="15 16" key="1">
    <citation type="submission" date="2016-12" db="EMBL/GenBank/DDBJ databases">
        <title>The genomes of Aspergillus section Nigri reveals drivers in fungal speciation.</title>
        <authorList>
            <consortium name="DOE Joint Genome Institute"/>
            <person name="Vesth T.C."/>
            <person name="Nybo J."/>
            <person name="Theobald S."/>
            <person name="Brandl J."/>
            <person name="Frisvad J.C."/>
            <person name="Nielsen K.F."/>
            <person name="Lyhne E.K."/>
            <person name="Kogle M.E."/>
            <person name="Kuo A."/>
            <person name="Riley R."/>
            <person name="Clum A."/>
            <person name="Nolan M."/>
            <person name="Lipzen A."/>
            <person name="Salamov A."/>
            <person name="Henrissat B."/>
            <person name="Wiebenga A."/>
            <person name="De Vries R.P."/>
            <person name="Grigoriev I.V."/>
            <person name="Mortensen U.H."/>
            <person name="Andersen M.R."/>
            <person name="Baker S.E."/>
        </authorList>
    </citation>
    <scope>NUCLEOTIDE SEQUENCE [LARGE SCALE GENOMIC DNA]</scope>
    <source>
        <strain evidence="15 16">IBT 23096</strain>
    </source>
</reference>
<evidence type="ECO:0000256" key="3">
    <source>
        <dbReference type="ARBA" id="ARBA00009714"/>
    </source>
</evidence>
<feature type="region of interest" description="Disordered" evidence="14">
    <location>
        <begin position="408"/>
        <end position="535"/>
    </location>
</feature>
<dbReference type="EMBL" id="MSFO01000003">
    <property type="protein sequence ID" value="PLB50155.1"/>
    <property type="molecule type" value="Genomic_DNA"/>
</dbReference>
<keyword evidence="5" id="KW-0813">Transport</keyword>
<dbReference type="GO" id="GO:0043495">
    <property type="term" value="F:protein-membrane adaptor activity"/>
    <property type="evidence" value="ECO:0007669"/>
    <property type="project" value="TreeGrafter"/>
</dbReference>
<dbReference type="GO" id="GO:0000045">
    <property type="term" value="P:autophagosome assembly"/>
    <property type="evidence" value="ECO:0007669"/>
    <property type="project" value="TreeGrafter"/>
</dbReference>
<dbReference type="GO" id="GO:0006869">
    <property type="term" value="P:lipid transport"/>
    <property type="evidence" value="ECO:0007669"/>
    <property type="project" value="UniProtKB-KW"/>
</dbReference>
<feature type="compositionally biased region" description="Low complexity" evidence="14">
    <location>
        <begin position="318"/>
        <end position="332"/>
    </location>
</feature>
<evidence type="ECO:0000256" key="7">
    <source>
        <dbReference type="ARBA" id="ARBA00023006"/>
    </source>
</evidence>
<accession>A0A2I2GBB6</accession>
<feature type="compositionally biased region" description="Polar residues" evidence="14">
    <location>
        <begin position="438"/>
        <end position="473"/>
    </location>
</feature>
<keyword evidence="6" id="KW-0256">Endoplasmic reticulum</keyword>
<feature type="compositionally biased region" description="Basic and acidic residues" evidence="14">
    <location>
        <begin position="2120"/>
        <end position="2132"/>
    </location>
</feature>
<dbReference type="GO" id="GO:0034727">
    <property type="term" value="P:piecemeal microautophagy of the nucleus"/>
    <property type="evidence" value="ECO:0007669"/>
    <property type="project" value="TreeGrafter"/>
</dbReference>
<feature type="region of interest" description="Disordered" evidence="14">
    <location>
        <begin position="615"/>
        <end position="641"/>
    </location>
</feature>
<keyword evidence="7" id="KW-0072">Autophagy</keyword>
<feature type="region of interest" description="Disordered" evidence="14">
    <location>
        <begin position="291"/>
        <end position="393"/>
    </location>
</feature>
<dbReference type="InterPro" id="IPR026849">
    <property type="entry name" value="ATG2"/>
</dbReference>
<evidence type="ECO:0000256" key="1">
    <source>
        <dbReference type="ARBA" id="ARBA00004406"/>
    </source>
</evidence>
<comment type="catalytic activity">
    <reaction evidence="11">
        <text>a 1,2-diacyl-sn-glycero-3-phosphoethanolamine(in) = a 1,2-diacyl-sn-glycero-3-phosphoethanolamine(out)</text>
        <dbReference type="Rhea" id="RHEA:38895"/>
        <dbReference type="ChEBI" id="CHEBI:64612"/>
    </reaction>
</comment>
<dbReference type="RefSeq" id="XP_024705457.1">
    <property type="nucleotide sequence ID" value="XM_024854026.1"/>
</dbReference>
<comment type="catalytic activity">
    <reaction evidence="12">
        <text>a 1,2-diacyl-sn-glycero-3-phosphocholine(in) = a 1,2-diacyl-sn-glycero-3-phosphocholine(out)</text>
        <dbReference type="Rhea" id="RHEA:38571"/>
        <dbReference type="ChEBI" id="CHEBI:57643"/>
    </reaction>
</comment>
<dbReference type="GO" id="GO:0061709">
    <property type="term" value="P:reticulophagy"/>
    <property type="evidence" value="ECO:0007669"/>
    <property type="project" value="TreeGrafter"/>
</dbReference>
<name>A0A2I2GBB6_9EURO</name>
<feature type="compositionally biased region" description="Polar residues" evidence="14">
    <location>
        <begin position="626"/>
        <end position="641"/>
    </location>
</feature>
<feature type="region of interest" description="Disordered" evidence="14">
    <location>
        <begin position="2113"/>
        <end position="2132"/>
    </location>
</feature>
<evidence type="ECO:0000256" key="4">
    <source>
        <dbReference type="ARBA" id="ARBA00018070"/>
    </source>
</evidence>
<evidence type="ECO:0000256" key="9">
    <source>
        <dbReference type="ARBA" id="ARBA00023136"/>
    </source>
</evidence>
<dbReference type="VEuPathDB" id="FungiDB:P170DRAFT_491814"/>
<evidence type="ECO:0000256" key="2">
    <source>
        <dbReference type="ARBA" id="ARBA00004623"/>
    </source>
</evidence>
<evidence type="ECO:0000256" key="10">
    <source>
        <dbReference type="ARBA" id="ARBA00024479"/>
    </source>
</evidence>
<dbReference type="GO" id="GO:0034045">
    <property type="term" value="C:phagophore assembly site membrane"/>
    <property type="evidence" value="ECO:0007669"/>
    <property type="project" value="UniProtKB-SubCell"/>
</dbReference>
<evidence type="ECO:0000256" key="5">
    <source>
        <dbReference type="ARBA" id="ARBA00022448"/>
    </source>
</evidence>
<evidence type="ECO:0000256" key="6">
    <source>
        <dbReference type="ARBA" id="ARBA00022824"/>
    </source>
</evidence>
<feature type="region of interest" description="Disordered" evidence="14">
    <location>
        <begin position="1291"/>
        <end position="1311"/>
    </location>
</feature>
<gene>
    <name evidence="15" type="ORF">P170DRAFT_491814</name>
</gene>
<dbReference type="STRING" id="1392250.A0A2I2GBB6"/>
<keyword evidence="9" id="KW-0472">Membrane</keyword>
<evidence type="ECO:0000313" key="15">
    <source>
        <dbReference type="EMBL" id="PLB50155.1"/>
    </source>
</evidence>
<dbReference type="GO" id="GO:0005789">
    <property type="term" value="C:endoplasmic reticulum membrane"/>
    <property type="evidence" value="ECO:0007669"/>
    <property type="project" value="UniProtKB-SubCell"/>
</dbReference>
<organism evidence="15 16">
    <name type="scientific">Aspergillus steynii IBT 23096</name>
    <dbReference type="NCBI Taxonomy" id="1392250"/>
    <lineage>
        <taxon>Eukaryota</taxon>
        <taxon>Fungi</taxon>
        <taxon>Dikarya</taxon>
        <taxon>Ascomycota</taxon>
        <taxon>Pezizomycotina</taxon>
        <taxon>Eurotiomycetes</taxon>
        <taxon>Eurotiomycetidae</taxon>
        <taxon>Eurotiales</taxon>
        <taxon>Aspergillaceae</taxon>
        <taxon>Aspergillus</taxon>
        <taxon>Aspergillus subgen. Circumdati</taxon>
    </lineage>
</organism>
<dbReference type="GO" id="GO:0032266">
    <property type="term" value="F:phosphatidylinositol-3-phosphate binding"/>
    <property type="evidence" value="ECO:0007669"/>
    <property type="project" value="TreeGrafter"/>
</dbReference>
<dbReference type="GO" id="GO:0061723">
    <property type="term" value="P:glycophagy"/>
    <property type="evidence" value="ECO:0007669"/>
    <property type="project" value="TreeGrafter"/>
</dbReference>
<feature type="region of interest" description="Disordered" evidence="14">
    <location>
        <begin position="674"/>
        <end position="694"/>
    </location>
</feature>
<feature type="region of interest" description="Disordered" evidence="14">
    <location>
        <begin position="149"/>
        <end position="180"/>
    </location>
</feature>
<keyword evidence="8" id="KW-0445">Lipid transport</keyword>
<evidence type="ECO:0000256" key="12">
    <source>
        <dbReference type="ARBA" id="ARBA00024631"/>
    </source>
</evidence>
<feature type="compositionally biased region" description="Polar residues" evidence="14">
    <location>
        <begin position="109"/>
        <end position="118"/>
    </location>
</feature>
<evidence type="ECO:0000256" key="14">
    <source>
        <dbReference type="SAM" id="MobiDB-lite"/>
    </source>
</evidence>
<dbReference type="Pfam" id="PF13329">
    <property type="entry name" value="ATG2_CAD"/>
    <property type="match status" value="1"/>
</dbReference>